<evidence type="ECO:0000313" key="2">
    <source>
        <dbReference type="Proteomes" id="UP000887116"/>
    </source>
</evidence>
<sequence length="119" mass="13237">MAMSILDTFKLKYFNLALCYICDSKLFELLQRNPNIRFLKASGIRVSNETVNLICQNLTLLECLILESNPTISDSGLTGEFENHSYSLTATPLSDLKYLTELNLTVRANCIVFGHGVGG</sequence>
<comment type="caution">
    <text evidence="1">The sequence shown here is derived from an EMBL/GenBank/DDBJ whole genome shotgun (WGS) entry which is preliminary data.</text>
</comment>
<evidence type="ECO:0000313" key="1">
    <source>
        <dbReference type="EMBL" id="GFQ78320.1"/>
    </source>
</evidence>
<accession>A0A8X6KJX0</accession>
<dbReference type="SUPFAM" id="SSF52047">
    <property type="entry name" value="RNI-like"/>
    <property type="match status" value="1"/>
</dbReference>
<keyword evidence="2" id="KW-1185">Reference proteome</keyword>
<reference evidence="1" key="1">
    <citation type="submission" date="2020-07" db="EMBL/GenBank/DDBJ databases">
        <title>Multicomponent nature underlies the extraordinary mechanical properties of spider dragline silk.</title>
        <authorList>
            <person name="Kono N."/>
            <person name="Nakamura H."/>
            <person name="Mori M."/>
            <person name="Yoshida Y."/>
            <person name="Ohtoshi R."/>
            <person name="Malay A.D."/>
            <person name="Moran D.A.P."/>
            <person name="Tomita M."/>
            <person name="Numata K."/>
            <person name="Arakawa K."/>
        </authorList>
    </citation>
    <scope>NUCLEOTIDE SEQUENCE</scope>
</reference>
<dbReference type="InterPro" id="IPR032675">
    <property type="entry name" value="LRR_dom_sf"/>
</dbReference>
<name>A0A8X6KJX0_TRICU</name>
<organism evidence="1 2">
    <name type="scientific">Trichonephila clavata</name>
    <name type="common">Joro spider</name>
    <name type="synonym">Nephila clavata</name>
    <dbReference type="NCBI Taxonomy" id="2740835"/>
    <lineage>
        <taxon>Eukaryota</taxon>
        <taxon>Metazoa</taxon>
        <taxon>Ecdysozoa</taxon>
        <taxon>Arthropoda</taxon>
        <taxon>Chelicerata</taxon>
        <taxon>Arachnida</taxon>
        <taxon>Araneae</taxon>
        <taxon>Araneomorphae</taxon>
        <taxon>Entelegynae</taxon>
        <taxon>Araneoidea</taxon>
        <taxon>Nephilidae</taxon>
        <taxon>Trichonephila</taxon>
    </lineage>
</organism>
<dbReference type="EMBL" id="BMAO01031886">
    <property type="protein sequence ID" value="GFQ78320.1"/>
    <property type="molecule type" value="Genomic_DNA"/>
</dbReference>
<dbReference type="AlphaFoldDB" id="A0A8X6KJX0"/>
<protein>
    <submittedName>
        <fullName evidence="1">Uncharacterized protein</fullName>
    </submittedName>
</protein>
<dbReference type="Gene3D" id="3.80.10.10">
    <property type="entry name" value="Ribonuclease Inhibitor"/>
    <property type="match status" value="1"/>
</dbReference>
<proteinExistence type="predicted"/>
<dbReference type="OrthoDB" id="6483158at2759"/>
<dbReference type="Proteomes" id="UP000887116">
    <property type="component" value="Unassembled WGS sequence"/>
</dbReference>
<gene>
    <name evidence="1" type="ORF">TNCT_347231</name>
</gene>